<protein>
    <submittedName>
        <fullName evidence="3">Uncharacterized protein</fullName>
    </submittedName>
</protein>
<accession>A0A1C6THW4</accession>
<feature type="transmembrane region" description="Helical" evidence="2">
    <location>
        <begin position="1193"/>
        <end position="1211"/>
    </location>
</feature>
<organism evidence="3 4">
    <name type="scientific">Micromonospora pallida</name>
    <dbReference type="NCBI Taxonomy" id="145854"/>
    <lineage>
        <taxon>Bacteria</taxon>
        <taxon>Bacillati</taxon>
        <taxon>Actinomycetota</taxon>
        <taxon>Actinomycetes</taxon>
        <taxon>Micromonosporales</taxon>
        <taxon>Micromonosporaceae</taxon>
        <taxon>Micromonospora</taxon>
    </lineage>
</organism>
<keyword evidence="2" id="KW-0472">Membrane</keyword>
<feature type="transmembrane region" description="Helical" evidence="2">
    <location>
        <begin position="722"/>
        <end position="739"/>
    </location>
</feature>
<feature type="compositionally biased region" description="Low complexity" evidence="1">
    <location>
        <begin position="101"/>
        <end position="113"/>
    </location>
</feature>
<reference evidence="4" key="1">
    <citation type="submission" date="2016-06" db="EMBL/GenBank/DDBJ databases">
        <authorList>
            <person name="Varghese N."/>
            <person name="Submissions Spin"/>
        </authorList>
    </citation>
    <scope>NUCLEOTIDE SEQUENCE [LARGE SCALE GENOMIC DNA]</scope>
    <source>
        <strain evidence="4">DSM 43817</strain>
    </source>
</reference>
<dbReference type="Proteomes" id="UP000198959">
    <property type="component" value="Unassembled WGS sequence"/>
</dbReference>
<feature type="transmembrane region" description="Helical" evidence="2">
    <location>
        <begin position="182"/>
        <end position="207"/>
    </location>
</feature>
<feature type="transmembrane region" description="Helical" evidence="2">
    <location>
        <begin position="774"/>
        <end position="792"/>
    </location>
</feature>
<evidence type="ECO:0000256" key="1">
    <source>
        <dbReference type="SAM" id="MobiDB-lite"/>
    </source>
</evidence>
<feature type="transmembrane region" description="Helical" evidence="2">
    <location>
        <begin position="1043"/>
        <end position="1064"/>
    </location>
</feature>
<name>A0A1C6THW4_9ACTN</name>
<dbReference type="InterPro" id="IPR058062">
    <property type="entry name" value="SCO7613_C"/>
</dbReference>
<feature type="transmembrane region" description="Helical" evidence="2">
    <location>
        <begin position="410"/>
        <end position="431"/>
    </location>
</feature>
<feature type="region of interest" description="Disordered" evidence="1">
    <location>
        <begin position="945"/>
        <end position="967"/>
    </location>
</feature>
<feature type="transmembrane region" description="Helical" evidence="2">
    <location>
        <begin position="242"/>
        <end position="260"/>
    </location>
</feature>
<feature type="region of interest" description="Disordered" evidence="1">
    <location>
        <begin position="1115"/>
        <end position="1135"/>
    </location>
</feature>
<feature type="transmembrane region" description="Helical" evidence="2">
    <location>
        <begin position="272"/>
        <end position="291"/>
    </location>
</feature>
<feature type="transmembrane region" description="Helical" evidence="2">
    <location>
        <begin position="1018"/>
        <end position="1036"/>
    </location>
</feature>
<feature type="transmembrane region" description="Helical" evidence="2">
    <location>
        <begin position="1322"/>
        <end position="1339"/>
    </location>
</feature>
<keyword evidence="2" id="KW-0812">Transmembrane</keyword>
<dbReference type="EMBL" id="FMHW01000002">
    <property type="protein sequence ID" value="SCL41324.1"/>
    <property type="molecule type" value="Genomic_DNA"/>
</dbReference>
<feature type="transmembrane region" description="Helical" evidence="2">
    <location>
        <begin position="213"/>
        <end position="230"/>
    </location>
</feature>
<feature type="transmembrane region" description="Helical" evidence="2">
    <location>
        <begin position="1070"/>
        <end position="1090"/>
    </location>
</feature>
<keyword evidence="4" id="KW-1185">Reference proteome</keyword>
<feature type="transmembrane region" description="Helical" evidence="2">
    <location>
        <begin position="877"/>
        <end position="896"/>
    </location>
</feature>
<feature type="transmembrane region" description="Helical" evidence="2">
    <location>
        <begin position="751"/>
        <end position="768"/>
    </location>
</feature>
<feature type="transmembrane region" description="Helical" evidence="2">
    <location>
        <begin position="1165"/>
        <end position="1181"/>
    </location>
</feature>
<dbReference type="NCBIfam" id="NF047321">
    <property type="entry name" value="SCO7613_CTERM"/>
    <property type="match status" value="1"/>
</dbReference>
<sequence length="1357" mass="132369">MQTSGYPCPGCAAPADLIVGCRACGRGPDPTAAEVVRLDAEITVLTGRVEQARRAYLDLGATLNAAQRRRADLAARVRASRTAPAGFAVRGPVPAGPVPRGPVSTGPVSTGPVPTGPVSGGPVPAGPVSGGPVPAGLVLGGPVLGGPVPAGPVPAGPPLVGPAAVGGTAAGRRETSTRTVQGVLFVLGGLLLGTAAIVFTAVAWAAVGLVGRAAILAAVTALALAVPPLVVRRGLRGTAETVAAVGLLLVLLDGYAAWTVDLAGVAGWPTSRYVALVGGASATIAVGYALLTRLAVPWFGALVAAQPVLPLLAVEARPGVAGWALVFTGVALVDLAVLGVLSGRLGAGRLAAAPSGAPASPGAPTPAGVPAPWGAPARSVPPGGATEIVRWGGPVGSAGPLVVAGRVTAWIGYALALATAAVCAVAALVLGEAFGTTLAAGLPLLVVGAVLFGAALVAGGPVLRAVAAALLVVLLALAVLRPVAELRRSVLLVVAAVVVLALAGAVRGLPGRLRVGPRAGALVVTGVLAHVVLVLTGVLAVAGVLGSVPPWRGAADGPDLPWGWQLPAAVLLTVGAGLLLLPRAARFPVALGGGLVAVLAAPAVRPAPWPAVVALGLVAGAALLLVAVFRPGGPAYRPPLTAAAGVILLGHALLVGLAAPVGAGAVLVGVSLTGLVVAGRARRLTGTARWLAGPALTVALLAVPALVVVTQVELGSSLPWRLRGPGLAVGLLPVALVAVRRHWPDLQRYAGAALAGALPLVGVAPLVVPAGEPVAVYLAVAALVAVVGSAVARPDGGLRWVGLALAVAAGAALVPAGFRVLVTPYGWLGSIWSGAPDGVGLAPGVTPVRLAAGVAFLVLLLAVAVAGRSTPLGRQGVLLLAPPLGAVAVPVLLAGTGAPWPALPAASLLLGAALLLLATLTPIPSSAVVPLGALAPLGAPAPSGAVAPAPGRPTVEPPAKPVAAPTAFPTGSPAPAVAPAAVSPASPALRPVLPVLGGTGLMLAGAGLAGLLPTRAGTLAGLGLVLVVAVVVGIAGRANAVRPVGWAGAALTATGLAVTATAAADLPLRTAGSAVLAVAVLVLGAAALLASSASTSSPPAVPLAPLASTPSPPAVPLAPLASTSPPAAAPRRPHRRPAEGLVLDAAAQGIALTAFLLAVGSRRHAAVLCVLWGAAVALRALRPGEPVGRRWIFAAVAGGSELLGAWLLLTVAEVTLLEAYTLPAAGLAVLAGLVALRTRPGLTSWIALGPGLAAALLPSLVSVLVGAEPQPWRRLLLGAGALGVVLFGAVRRWQAPVVLGGAVLVPLALHEVVRSWDLVPRWIFLAVGGLALLGLATTYERRRRDLARLRSVVGRMG</sequence>
<feature type="transmembrane region" description="Helical" evidence="2">
    <location>
        <begin position="1141"/>
        <end position="1159"/>
    </location>
</feature>
<feature type="compositionally biased region" description="Low complexity" evidence="1">
    <location>
        <begin position="1117"/>
        <end position="1130"/>
    </location>
</feature>
<feature type="transmembrane region" description="Helical" evidence="2">
    <location>
        <begin position="848"/>
        <end position="865"/>
    </location>
</feature>
<feature type="transmembrane region" description="Helical" evidence="2">
    <location>
        <begin position="804"/>
        <end position="828"/>
    </location>
</feature>
<feature type="transmembrane region" description="Helical" evidence="2">
    <location>
        <begin position="636"/>
        <end position="655"/>
    </location>
</feature>
<feature type="transmembrane region" description="Helical" evidence="2">
    <location>
        <begin position="661"/>
        <end position="678"/>
    </location>
</feature>
<feature type="transmembrane region" description="Helical" evidence="2">
    <location>
        <begin position="690"/>
        <end position="710"/>
    </location>
</feature>
<feature type="transmembrane region" description="Helical" evidence="2">
    <location>
        <begin position="465"/>
        <end position="484"/>
    </location>
</feature>
<feature type="transmembrane region" description="Helical" evidence="2">
    <location>
        <begin position="992"/>
        <end position="1012"/>
    </location>
</feature>
<feature type="transmembrane region" description="Helical" evidence="2">
    <location>
        <begin position="587"/>
        <end position="604"/>
    </location>
</feature>
<keyword evidence="2" id="KW-1133">Transmembrane helix</keyword>
<feature type="region of interest" description="Disordered" evidence="1">
    <location>
        <begin position="88"/>
        <end position="113"/>
    </location>
</feature>
<proteinExistence type="predicted"/>
<gene>
    <name evidence="3" type="ORF">GA0074692_6259</name>
</gene>
<feature type="transmembrane region" description="Helical" evidence="2">
    <location>
        <begin position="1245"/>
        <end position="1266"/>
    </location>
</feature>
<feature type="transmembrane region" description="Helical" evidence="2">
    <location>
        <begin position="437"/>
        <end position="458"/>
    </location>
</feature>
<feature type="transmembrane region" description="Helical" evidence="2">
    <location>
        <begin position="610"/>
        <end position="629"/>
    </location>
</feature>
<feature type="transmembrane region" description="Helical" evidence="2">
    <location>
        <begin position="320"/>
        <end position="341"/>
    </location>
</feature>
<feature type="transmembrane region" description="Helical" evidence="2">
    <location>
        <begin position="521"/>
        <end position="542"/>
    </location>
</feature>
<evidence type="ECO:0000313" key="4">
    <source>
        <dbReference type="Proteomes" id="UP000198959"/>
    </source>
</evidence>
<dbReference type="STRING" id="145854.GA0074692_6259"/>
<evidence type="ECO:0000313" key="3">
    <source>
        <dbReference type="EMBL" id="SCL41324.1"/>
    </source>
</evidence>
<evidence type="ECO:0000256" key="2">
    <source>
        <dbReference type="SAM" id="Phobius"/>
    </source>
</evidence>
<feature type="transmembrane region" description="Helical" evidence="2">
    <location>
        <begin position="1217"/>
        <end position="1236"/>
    </location>
</feature>
<feature type="transmembrane region" description="Helical" evidence="2">
    <location>
        <begin position="562"/>
        <end position="580"/>
    </location>
</feature>
<feature type="transmembrane region" description="Helical" evidence="2">
    <location>
        <begin position="490"/>
        <end position="509"/>
    </location>
</feature>
<feature type="transmembrane region" description="Helical" evidence="2">
    <location>
        <begin position="298"/>
        <end position="314"/>
    </location>
</feature>
<feature type="transmembrane region" description="Helical" evidence="2">
    <location>
        <begin position="1272"/>
        <end position="1290"/>
    </location>
</feature>